<dbReference type="EMBL" id="CAJVPJ010000612">
    <property type="protein sequence ID" value="CAG8542623.1"/>
    <property type="molecule type" value="Genomic_DNA"/>
</dbReference>
<dbReference type="Proteomes" id="UP000789572">
    <property type="component" value="Unassembled WGS sequence"/>
</dbReference>
<sequence>MILTSLLVKCILLSIISFVVKGEETFRIWKYYERVITVVLSRADYNDVIADPYFFYLAEQGILLSNSHAIWRPSQPNYIAMIHGSKGGVLFNSDSDVDGSSLPERLEERNITWKAYMENYPGDGFTGSHDEQNLYYRKHNPFISMTNIRENPDMVAKIVNADQLKTDMENKDVPEYCFYVPNIMHSGHETNVTYTSNYIQYTLMPILQPILTSSRTLLIITYDEPASLTEIATINHIFTLLIGPNVLRPRIHEDATYYNHYSVLVNIEDNWNLTRLGTDHEQDATAIEPNLFLIRLSISAKPQFANNKCQEGTKLTLDWYMVHGKTNSAFATNQQGLLVLAFDPETANTLANSLRNDQWEKWYRALVRLPTDTSQLPRQSLYLQGTMIAPTGRLAKSGRLHSWITRSPVTIQPCKIQSPVQVDSNATTITNPTMEDTTSPSTLLSPLHLTHLTFHHNKLPHSLLSTSLANSLFAHSVPPHYPSSKPSSTSFYLDAIYPTSRTVLYNLLLHTGRTHQIRVHLAEAGFPIVGDYVYENLRRRNAYNPDAELALQSCRIKFPMPGVDGEWVDVKVEIPQDWLKWMFVRMFYETETESISIDDEGEMIMMKCLNTQMLRVKVLTKVKAPVKTQTEYESNPLSSYKTPPHDSNQFIMDKEQFNQLINTLTSLKIAFSGFELGMAKELLNGAGVYSQVIMENRSKRTVEGVR</sequence>
<evidence type="ECO:0000313" key="5">
    <source>
        <dbReference type="Proteomes" id="UP000789572"/>
    </source>
</evidence>
<dbReference type="InterPro" id="IPR017850">
    <property type="entry name" value="Alkaline_phosphatase_core_sf"/>
</dbReference>
<keyword evidence="2" id="KW-0732">Signal</keyword>
<dbReference type="GO" id="GO:0016788">
    <property type="term" value="F:hydrolase activity, acting on ester bonds"/>
    <property type="evidence" value="ECO:0007669"/>
    <property type="project" value="InterPro"/>
</dbReference>
<dbReference type="SUPFAM" id="SSF55120">
    <property type="entry name" value="Pseudouridine synthase"/>
    <property type="match status" value="1"/>
</dbReference>
<dbReference type="PANTHER" id="PTHR31956">
    <property type="entry name" value="NON-SPECIFIC PHOSPHOLIPASE C4-RELATED"/>
    <property type="match status" value="1"/>
</dbReference>
<accession>A0A9N9AWP2</accession>
<dbReference type="GO" id="GO:0003723">
    <property type="term" value="F:RNA binding"/>
    <property type="evidence" value="ECO:0007669"/>
    <property type="project" value="InterPro"/>
</dbReference>
<organism evidence="4 5">
    <name type="scientific">Paraglomus occultum</name>
    <dbReference type="NCBI Taxonomy" id="144539"/>
    <lineage>
        <taxon>Eukaryota</taxon>
        <taxon>Fungi</taxon>
        <taxon>Fungi incertae sedis</taxon>
        <taxon>Mucoromycota</taxon>
        <taxon>Glomeromycotina</taxon>
        <taxon>Glomeromycetes</taxon>
        <taxon>Paraglomerales</taxon>
        <taxon>Paraglomeraceae</taxon>
        <taxon>Paraglomus</taxon>
    </lineage>
</organism>
<evidence type="ECO:0000256" key="2">
    <source>
        <dbReference type="SAM" id="SignalP"/>
    </source>
</evidence>
<dbReference type="InterPro" id="IPR020103">
    <property type="entry name" value="PsdUridine_synth_cat_dom_sf"/>
</dbReference>
<dbReference type="AlphaFoldDB" id="A0A9N9AWP2"/>
<evidence type="ECO:0000256" key="1">
    <source>
        <dbReference type="ARBA" id="ARBA00022801"/>
    </source>
</evidence>
<reference evidence="4" key="1">
    <citation type="submission" date="2021-06" db="EMBL/GenBank/DDBJ databases">
        <authorList>
            <person name="Kallberg Y."/>
            <person name="Tangrot J."/>
            <person name="Rosling A."/>
        </authorList>
    </citation>
    <scope>NUCLEOTIDE SEQUENCE</scope>
    <source>
        <strain evidence="4">IA702</strain>
    </source>
</reference>
<dbReference type="PANTHER" id="PTHR31956:SF8">
    <property type="entry name" value="ACID PHOSPHATASE PHOA (AFU_ORTHOLOGUE AFUA_1G03570)"/>
    <property type="match status" value="1"/>
</dbReference>
<feature type="chain" id="PRO_5040156514" evidence="2">
    <location>
        <begin position="23"/>
        <end position="706"/>
    </location>
</feature>
<dbReference type="InterPro" id="IPR007312">
    <property type="entry name" value="Phosphoesterase"/>
</dbReference>
<comment type="caution">
    <text evidence="4">The sequence shown here is derived from an EMBL/GenBank/DDBJ whole genome shotgun (WGS) entry which is preliminary data.</text>
</comment>
<dbReference type="Gene3D" id="3.30.2350.10">
    <property type="entry name" value="Pseudouridine synthase"/>
    <property type="match status" value="1"/>
</dbReference>
<dbReference type="Gene3D" id="3.40.720.10">
    <property type="entry name" value="Alkaline Phosphatase, subunit A"/>
    <property type="match status" value="1"/>
</dbReference>
<feature type="signal peptide" evidence="2">
    <location>
        <begin position="1"/>
        <end position="22"/>
    </location>
</feature>
<proteinExistence type="predicted"/>
<gene>
    <name evidence="4" type="ORF">POCULU_LOCUS4613</name>
</gene>
<dbReference type="GO" id="GO:0009395">
    <property type="term" value="P:phospholipid catabolic process"/>
    <property type="evidence" value="ECO:0007669"/>
    <property type="project" value="TreeGrafter"/>
</dbReference>
<evidence type="ECO:0000259" key="3">
    <source>
        <dbReference type="Pfam" id="PF00849"/>
    </source>
</evidence>
<keyword evidence="1" id="KW-0378">Hydrolase</keyword>
<feature type="non-terminal residue" evidence="4">
    <location>
        <position position="1"/>
    </location>
</feature>
<protein>
    <submittedName>
        <fullName evidence="4">6366_t:CDS:1</fullName>
    </submittedName>
</protein>
<dbReference type="OrthoDB" id="5135119at2759"/>
<feature type="domain" description="Pseudouridine synthase RsuA/RluA-like" evidence="3">
    <location>
        <begin position="335"/>
        <end position="522"/>
    </location>
</feature>
<dbReference type="Pfam" id="PF00849">
    <property type="entry name" value="PseudoU_synth_2"/>
    <property type="match status" value="1"/>
</dbReference>
<dbReference type="GO" id="GO:0001522">
    <property type="term" value="P:pseudouridine synthesis"/>
    <property type="evidence" value="ECO:0007669"/>
    <property type="project" value="InterPro"/>
</dbReference>
<name>A0A9N9AWP2_9GLOM</name>
<dbReference type="InterPro" id="IPR006145">
    <property type="entry name" value="PsdUridine_synth_RsuA/RluA"/>
</dbReference>
<dbReference type="Pfam" id="PF04185">
    <property type="entry name" value="Phosphoesterase"/>
    <property type="match status" value="1"/>
</dbReference>
<dbReference type="GO" id="GO:0009982">
    <property type="term" value="F:pseudouridine synthase activity"/>
    <property type="evidence" value="ECO:0007669"/>
    <property type="project" value="InterPro"/>
</dbReference>
<keyword evidence="5" id="KW-1185">Reference proteome</keyword>
<evidence type="ECO:0000313" key="4">
    <source>
        <dbReference type="EMBL" id="CAG8542623.1"/>
    </source>
</evidence>